<keyword evidence="2" id="KW-0560">Oxidoreductase</keyword>
<dbReference type="EMBL" id="CP059343">
    <property type="protein sequence ID" value="QMS57247.1"/>
    <property type="molecule type" value="Genomic_DNA"/>
</dbReference>
<protein>
    <submittedName>
        <fullName evidence="2">Quinone oxidoreductase 2</fullName>
        <ecNumber evidence="2">1.6.5.2</ecNumber>
    </submittedName>
</protein>
<accession>A0A7D7L0Z5</accession>
<dbReference type="RefSeq" id="WP_094394074.1">
    <property type="nucleotide sequence ID" value="NZ_CP059343.1"/>
</dbReference>
<sequence length="288" mass="31049">MTRTTTATIGITGVTGHVGGAVSRALEERGVAHRLLGRNPQRFDSRVAASDGLLESASLDFSDPERAAESMKGLQTVFLVSAAETAEREAQQLAMVGSLSRAGVERVVYTSFASPSPTATFTFARTHYATEQAIERAGLEHTFLRDNFYLDVLPLFAGEDRVLRGPAGDGRVAAVARADVADAAVAVLLDPQAHTRGAYTLTGPESLTMTEVAQILTRVTGQQYRYEAETVEAAHESRAVLDPEPWEMEAWVSTYTAIASGELAEVTQDVRELTGHAARSLEDVLRQR</sequence>
<reference evidence="2" key="1">
    <citation type="submission" date="2017-08" db="EMBL/GenBank/DDBJ databases">
        <authorList>
            <person name="Minaev M."/>
            <person name="Kurbakov K.A."/>
            <person name="Solodovnikova G.I."/>
            <person name="Kuznetsova O.A."/>
            <person name="Lisitsyn A.B."/>
        </authorList>
    </citation>
    <scope>NUCLEOTIDE SEQUENCE</scope>
    <source>
        <strain evidence="2">80</strain>
    </source>
</reference>
<dbReference type="EC" id="1.6.5.2" evidence="2"/>
<dbReference type="InterPro" id="IPR052718">
    <property type="entry name" value="NmrA-type_oxidoreductase"/>
</dbReference>
<organism evidence="2 3">
    <name type="scientific">Kocuria varians</name>
    <name type="common">Micrococcus varians</name>
    <dbReference type="NCBI Taxonomy" id="1272"/>
    <lineage>
        <taxon>Bacteria</taxon>
        <taxon>Bacillati</taxon>
        <taxon>Actinomycetota</taxon>
        <taxon>Actinomycetes</taxon>
        <taxon>Micrococcales</taxon>
        <taxon>Micrococcaceae</taxon>
        <taxon>Kocuria</taxon>
    </lineage>
</organism>
<dbReference type="KEGG" id="kvr:CIB50_0001979"/>
<proteinExistence type="predicted"/>
<dbReference type="PANTHER" id="PTHR47129:SF1">
    <property type="entry name" value="NMRA-LIKE DOMAIN-CONTAINING PROTEIN"/>
    <property type="match status" value="1"/>
</dbReference>
<evidence type="ECO:0000259" key="1">
    <source>
        <dbReference type="Pfam" id="PF05368"/>
    </source>
</evidence>
<dbReference type="SUPFAM" id="SSF51735">
    <property type="entry name" value="NAD(P)-binding Rossmann-fold domains"/>
    <property type="match status" value="1"/>
</dbReference>
<evidence type="ECO:0000313" key="2">
    <source>
        <dbReference type="EMBL" id="QMS57247.1"/>
    </source>
</evidence>
<dbReference type="Pfam" id="PF05368">
    <property type="entry name" value="NmrA"/>
    <property type="match status" value="1"/>
</dbReference>
<dbReference type="Gene3D" id="3.40.50.720">
    <property type="entry name" value="NAD(P)-binding Rossmann-like Domain"/>
    <property type="match status" value="1"/>
</dbReference>
<evidence type="ECO:0000313" key="3">
    <source>
        <dbReference type="Proteomes" id="UP000216825"/>
    </source>
</evidence>
<gene>
    <name evidence="2" type="primary">qorB</name>
    <name evidence="2" type="ORF">CIB50_0001979</name>
</gene>
<feature type="domain" description="NmrA-like" evidence="1">
    <location>
        <begin position="6"/>
        <end position="232"/>
    </location>
</feature>
<dbReference type="PANTHER" id="PTHR47129">
    <property type="entry name" value="QUINONE OXIDOREDUCTASE 2"/>
    <property type="match status" value="1"/>
</dbReference>
<dbReference type="Gene3D" id="3.90.25.10">
    <property type="entry name" value="UDP-galactose 4-epimerase, domain 1"/>
    <property type="match status" value="1"/>
</dbReference>
<dbReference type="AlphaFoldDB" id="A0A7D7L0Z5"/>
<name>A0A7D7L0Z5_KOCVA</name>
<dbReference type="Proteomes" id="UP000216825">
    <property type="component" value="Chromosome"/>
</dbReference>
<dbReference type="InterPro" id="IPR036291">
    <property type="entry name" value="NAD(P)-bd_dom_sf"/>
</dbReference>
<dbReference type="InterPro" id="IPR008030">
    <property type="entry name" value="NmrA-like"/>
</dbReference>
<reference evidence="2" key="2">
    <citation type="submission" date="2020-07" db="EMBL/GenBank/DDBJ databases">
        <title>Genome of starter culture bacteria Kocuria salsicia reveals its technological properties and safety for usage in meat industry.</title>
        <authorList>
            <person name="Michael M."/>
            <person name="Konstantin K."/>
            <person name="Evgenii K."/>
            <person name="Galina S."/>
            <person name="Oksana K."/>
            <person name="Andrei L."/>
        </authorList>
    </citation>
    <scope>NUCLEOTIDE SEQUENCE [LARGE SCALE GENOMIC DNA]</scope>
    <source>
        <strain evidence="2">80</strain>
    </source>
</reference>
<dbReference type="GO" id="GO:0003955">
    <property type="term" value="F:NAD(P)H dehydrogenase (quinone) activity"/>
    <property type="evidence" value="ECO:0007669"/>
    <property type="project" value="UniProtKB-EC"/>
</dbReference>
<keyword evidence="3" id="KW-1185">Reference proteome</keyword>